<gene>
    <name evidence="3" type="ORF">PICST_32723</name>
</gene>
<dbReference type="EMBL" id="CP000500">
    <property type="protein sequence ID" value="ABN67413.2"/>
    <property type="molecule type" value="Genomic_DNA"/>
</dbReference>
<feature type="coiled-coil region" evidence="1">
    <location>
        <begin position="311"/>
        <end position="338"/>
    </location>
</feature>
<dbReference type="Proteomes" id="UP000002258">
    <property type="component" value="Chromosome 6"/>
</dbReference>
<dbReference type="OrthoDB" id="4025341at2759"/>
<dbReference type="InParanoid" id="A3LX78"/>
<dbReference type="eggNOG" id="ENOG502RQ8I">
    <property type="taxonomic scope" value="Eukaryota"/>
</dbReference>
<keyword evidence="1" id="KW-0175">Coiled coil</keyword>
<evidence type="ECO:0000256" key="2">
    <source>
        <dbReference type="SAM" id="MobiDB-lite"/>
    </source>
</evidence>
<dbReference type="GeneID" id="4839976"/>
<dbReference type="AlphaFoldDB" id="A3LX78"/>
<dbReference type="HOGENOM" id="CLU_044220_0_0_1"/>
<evidence type="ECO:0000313" key="3">
    <source>
        <dbReference type="EMBL" id="ABN67413.2"/>
    </source>
</evidence>
<dbReference type="RefSeq" id="XP_001385442.2">
    <property type="nucleotide sequence ID" value="XM_001385405.1"/>
</dbReference>
<reference evidence="3 4" key="1">
    <citation type="journal article" date="2007" name="Nat. Biotechnol.">
        <title>Genome sequence of the lignocellulose-bioconverting and xylose-fermenting yeast Pichia stipitis.</title>
        <authorList>
            <person name="Jeffries T.W."/>
            <person name="Grigoriev I.V."/>
            <person name="Grimwood J."/>
            <person name="Laplaza J.M."/>
            <person name="Aerts A."/>
            <person name="Salamov A."/>
            <person name="Schmutz J."/>
            <person name="Lindquist E."/>
            <person name="Dehal P."/>
            <person name="Shapiro H."/>
            <person name="Jin Y.S."/>
            <person name="Passoth V."/>
            <person name="Richardson P.M."/>
        </authorList>
    </citation>
    <scope>NUCLEOTIDE SEQUENCE [LARGE SCALE GENOMIC DNA]</scope>
    <source>
        <strain evidence="4">ATCC 58785 / CBS 6054 / NBRC 10063 / NRRL Y-11545</strain>
    </source>
</reference>
<evidence type="ECO:0000256" key="1">
    <source>
        <dbReference type="SAM" id="Coils"/>
    </source>
</evidence>
<organism evidence="3 4">
    <name type="scientific">Scheffersomyces stipitis (strain ATCC 58785 / CBS 6054 / NBRC 10063 / NRRL Y-11545)</name>
    <name type="common">Yeast</name>
    <name type="synonym">Pichia stipitis</name>
    <dbReference type="NCBI Taxonomy" id="322104"/>
    <lineage>
        <taxon>Eukaryota</taxon>
        <taxon>Fungi</taxon>
        <taxon>Dikarya</taxon>
        <taxon>Ascomycota</taxon>
        <taxon>Saccharomycotina</taxon>
        <taxon>Pichiomycetes</taxon>
        <taxon>Debaryomycetaceae</taxon>
        <taxon>Scheffersomyces</taxon>
    </lineage>
</organism>
<sequence length="342" mass="39325">MFKYLFGSNEDSTTPLTNEPTIDYNNTIHTIASERNRLSASRFNTESRSNSNYVLDYSDDELDSEEELTRDFQRISRNLTRSTESIRDWDLPTNHSLPTNYPGKFPKSTRTQEAQVSNGAHKGAGTYGDHVSRTYEPLSDRVPSADYSENFIEKSDTTEQIAKLEQEINEELRSSRKRTKTDGIQLDSVILKVKQQNQFLSNLNELIDINNNDQEIDNIPSSILRKYQALKEAYIKELNNSQIFYKGYYKLIGKYRQLKNAGNGVRSSAPDVNTSKSGFFIKEKVRLIKSSTKEENIKLICVNILRELDAMEDKDKTIAKYKQDLDAANERIRQLELQAQSK</sequence>
<evidence type="ECO:0000313" key="4">
    <source>
        <dbReference type="Proteomes" id="UP000002258"/>
    </source>
</evidence>
<accession>A3LX78</accession>
<feature type="compositionally biased region" description="Polar residues" evidence="2">
    <location>
        <begin position="108"/>
        <end position="118"/>
    </location>
</feature>
<dbReference type="OMA" id="NQPTIDY"/>
<feature type="region of interest" description="Disordered" evidence="2">
    <location>
        <begin position="90"/>
        <end position="150"/>
    </location>
</feature>
<dbReference type="KEGG" id="pic:PICST_32723"/>
<name>A3LX78_PICST</name>
<keyword evidence="4" id="KW-1185">Reference proteome</keyword>
<evidence type="ECO:0008006" key="5">
    <source>
        <dbReference type="Google" id="ProtNLM"/>
    </source>
</evidence>
<proteinExistence type="predicted"/>
<protein>
    <recommendedName>
        <fullName evidence="5">Spindle pole body component Bbp1 C-terminal domain-containing protein</fullName>
    </recommendedName>
</protein>